<dbReference type="GO" id="GO:0015450">
    <property type="term" value="F:protein-transporting ATPase activity"/>
    <property type="evidence" value="ECO:0007669"/>
    <property type="project" value="InterPro"/>
</dbReference>
<protein>
    <submittedName>
        <fullName evidence="14">Uncharacterized protein</fullName>
    </submittedName>
</protein>
<evidence type="ECO:0000256" key="1">
    <source>
        <dbReference type="ARBA" id="ARBA00004651"/>
    </source>
</evidence>
<dbReference type="PANTHER" id="PTHR30081">
    <property type="entry name" value="PROTEIN-EXPORT MEMBRANE PROTEIN SEC"/>
    <property type="match status" value="1"/>
</dbReference>
<name>A0A381SRW6_9ZZZZ</name>
<keyword evidence="5" id="KW-0653">Protein transport</keyword>
<dbReference type="Gene3D" id="3.30.70.260">
    <property type="match status" value="1"/>
</dbReference>
<sequence length="616" mass="67314">MNHYAGWKNALIAFFLFLLTLYALPNIYGSDLAIQISGTGDYIVNDQDVRDIESALADNDIEHKSIGLVNSRILIRFDDSRSQLSSKALLKENLSRNYVVALNLAPSIPQWLSNIGGKAMSLGLDLRGGVHFLLEVDMDAVIATSIDRYENELRSILKKDRLYRKILKENNSLVVIFKEQNLKDQAKKVIKEELPDLMIVEGTESELQLSLEITTDAQIASKKSALEQNITTLRNRVNELGVAEPIIQRQGTERIVVQLPGVQDTARAKEILGAVATLEFRLVDEKNDHQSAIDSGKIPSGSKLYYFKDGRPLLLKTSVIATGENIVDAASSVDQKNNSPMVSITLDSAGGRSMLETTKEYVQHRMAVVFIENKVETILKDGETIKTRSKTQDIINAATIQGIFSNRFQITGIASSREARNLALLLRAGSLSAPIEIIEERTIGPSLGADNIQKGLMSVLVGFVLVLVFMGWRYRVFGLVANIALTLNLVTIVSILSLIQATLTLPGIAGIVLTVGMAVDANVLIFERIKEELRANNNIQKAISMGYGKALLTIADANITTLIAALVLFSFGTGAVKGFAVTLSIGIITSMFTAIIVSRAIINLIYGGKKTEELAI</sequence>
<feature type="domain" description="Protein translocase subunit SecDF P1" evidence="12">
    <location>
        <begin position="226"/>
        <end position="285"/>
    </location>
</feature>
<evidence type="ECO:0000313" key="14">
    <source>
        <dbReference type="EMBL" id="SVA06750.1"/>
    </source>
</evidence>
<evidence type="ECO:0000256" key="4">
    <source>
        <dbReference type="ARBA" id="ARBA00022692"/>
    </source>
</evidence>
<dbReference type="NCBIfam" id="TIGR00916">
    <property type="entry name" value="2A0604s01"/>
    <property type="match status" value="1"/>
</dbReference>
<dbReference type="InterPro" id="IPR005791">
    <property type="entry name" value="SecD"/>
</dbReference>
<evidence type="ECO:0000256" key="5">
    <source>
        <dbReference type="ARBA" id="ARBA00022927"/>
    </source>
</evidence>
<dbReference type="InterPro" id="IPR022646">
    <property type="entry name" value="SecD/SecF_CS"/>
</dbReference>
<evidence type="ECO:0000256" key="3">
    <source>
        <dbReference type="ARBA" id="ARBA00022475"/>
    </source>
</evidence>
<evidence type="ECO:0000256" key="7">
    <source>
        <dbReference type="ARBA" id="ARBA00023010"/>
    </source>
</evidence>
<dbReference type="InterPro" id="IPR048631">
    <property type="entry name" value="SecD_1st"/>
</dbReference>
<dbReference type="SUPFAM" id="SSF82866">
    <property type="entry name" value="Multidrug efflux transporter AcrB transmembrane domain"/>
    <property type="match status" value="1"/>
</dbReference>
<dbReference type="Pfam" id="PF13721">
    <property type="entry name" value="SecD-TM1"/>
    <property type="match status" value="1"/>
</dbReference>
<feature type="transmembrane region" description="Helical" evidence="9">
    <location>
        <begin position="505"/>
        <end position="526"/>
    </location>
</feature>
<keyword evidence="6 9" id="KW-1133">Transmembrane helix</keyword>
<accession>A0A381SRW6</accession>
<dbReference type="Pfam" id="PF21760">
    <property type="entry name" value="SecD_1st"/>
    <property type="match status" value="1"/>
</dbReference>
<dbReference type="InterPro" id="IPR027398">
    <property type="entry name" value="SecD-TM"/>
</dbReference>
<dbReference type="NCBIfam" id="TIGR01129">
    <property type="entry name" value="secD"/>
    <property type="match status" value="1"/>
</dbReference>
<feature type="domain" description="SecDF P1 head subdomain" evidence="13">
    <location>
        <begin position="303"/>
        <end position="433"/>
    </location>
</feature>
<dbReference type="AlphaFoldDB" id="A0A381SRW6"/>
<evidence type="ECO:0000259" key="13">
    <source>
        <dbReference type="Pfam" id="PF22599"/>
    </source>
</evidence>
<dbReference type="InterPro" id="IPR054384">
    <property type="entry name" value="SecDF_P1_head"/>
</dbReference>
<feature type="domain" description="SecD export protein N-terminal TM" evidence="11">
    <location>
        <begin position="1"/>
        <end position="102"/>
    </location>
</feature>
<dbReference type="Pfam" id="PF07549">
    <property type="entry name" value="Sec_GG"/>
    <property type="match status" value="1"/>
</dbReference>
<evidence type="ECO:0000259" key="11">
    <source>
        <dbReference type="Pfam" id="PF13721"/>
    </source>
</evidence>
<reference evidence="14" key="1">
    <citation type="submission" date="2018-05" db="EMBL/GenBank/DDBJ databases">
        <authorList>
            <person name="Lanie J.A."/>
            <person name="Ng W.-L."/>
            <person name="Kazmierczak K.M."/>
            <person name="Andrzejewski T.M."/>
            <person name="Davidsen T.M."/>
            <person name="Wayne K.J."/>
            <person name="Tettelin H."/>
            <person name="Glass J.I."/>
            <person name="Rusch D."/>
            <person name="Podicherti R."/>
            <person name="Tsui H.-C.T."/>
            <person name="Winkler M.E."/>
        </authorList>
    </citation>
    <scope>NUCLEOTIDE SEQUENCE</scope>
</reference>
<keyword evidence="2" id="KW-0813">Transport</keyword>
<feature type="transmembrane region" description="Helical" evidence="9">
    <location>
        <begin position="578"/>
        <end position="602"/>
    </location>
</feature>
<keyword evidence="7" id="KW-0811">Translocation</keyword>
<gene>
    <name evidence="14" type="ORF">METZ01_LOCUS59604</name>
</gene>
<dbReference type="PANTHER" id="PTHR30081:SF1">
    <property type="entry name" value="PROTEIN TRANSLOCASE SUBUNIT SECD"/>
    <property type="match status" value="1"/>
</dbReference>
<dbReference type="GO" id="GO:0006886">
    <property type="term" value="P:intracellular protein transport"/>
    <property type="evidence" value="ECO:0007669"/>
    <property type="project" value="InterPro"/>
</dbReference>
<keyword evidence="3" id="KW-1003">Cell membrane</keyword>
<evidence type="ECO:0000256" key="9">
    <source>
        <dbReference type="SAM" id="Phobius"/>
    </source>
</evidence>
<dbReference type="InterPro" id="IPR022813">
    <property type="entry name" value="SecD/SecF_arch_bac"/>
</dbReference>
<dbReference type="Gene3D" id="1.20.1640.10">
    <property type="entry name" value="Multidrug efflux transporter AcrB transmembrane domain"/>
    <property type="match status" value="1"/>
</dbReference>
<comment type="subcellular location">
    <subcellularLocation>
        <location evidence="1">Cell membrane</location>
        <topology evidence="1">Multi-pass membrane protein</topology>
    </subcellularLocation>
</comment>
<dbReference type="HAMAP" id="MF_01463_B">
    <property type="entry name" value="SecD_B"/>
    <property type="match status" value="1"/>
</dbReference>
<dbReference type="FunFam" id="3.30.1360.200:FF:000001">
    <property type="entry name" value="Protein translocase subunit SecD"/>
    <property type="match status" value="1"/>
</dbReference>
<feature type="transmembrane region" description="Helical" evidence="9">
    <location>
        <begin position="547"/>
        <end position="572"/>
    </location>
</feature>
<dbReference type="Pfam" id="PF22599">
    <property type="entry name" value="SecDF_P1_head"/>
    <property type="match status" value="1"/>
</dbReference>
<feature type="domain" description="Protein export membrane protein SecD/SecF C-terminal" evidence="10">
    <location>
        <begin position="434"/>
        <end position="604"/>
    </location>
</feature>
<dbReference type="GO" id="GO:0005886">
    <property type="term" value="C:plasma membrane"/>
    <property type="evidence" value="ECO:0007669"/>
    <property type="project" value="UniProtKB-SubCell"/>
</dbReference>
<feature type="transmembrane region" description="Helical" evidence="9">
    <location>
        <begin position="455"/>
        <end position="472"/>
    </location>
</feature>
<dbReference type="InterPro" id="IPR048634">
    <property type="entry name" value="SecD_SecF_C"/>
</dbReference>
<dbReference type="FunFam" id="3.30.70.3400:FF:000003">
    <property type="entry name" value="Preprotein translocase subunit SecD"/>
    <property type="match status" value="1"/>
</dbReference>
<evidence type="ECO:0000259" key="10">
    <source>
        <dbReference type="Pfam" id="PF02355"/>
    </source>
</evidence>
<dbReference type="Gene3D" id="3.30.70.3400">
    <property type="match status" value="2"/>
</dbReference>
<dbReference type="InterPro" id="IPR055344">
    <property type="entry name" value="SecD_SecF_C_bact"/>
</dbReference>
<feature type="transmembrane region" description="Helical" evidence="9">
    <location>
        <begin position="479"/>
        <end position="499"/>
    </location>
</feature>
<dbReference type="EMBL" id="UINC01003487">
    <property type="protein sequence ID" value="SVA06750.1"/>
    <property type="molecule type" value="Genomic_DNA"/>
</dbReference>
<proteinExistence type="inferred from homology"/>
<dbReference type="FunFam" id="1.20.1640.10:FF:000004">
    <property type="entry name" value="Protein translocase subunit SecD"/>
    <property type="match status" value="1"/>
</dbReference>
<organism evidence="14">
    <name type="scientific">marine metagenome</name>
    <dbReference type="NCBI Taxonomy" id="408172"/>
    <lineage>
        <taxon>unclassified sequences</taxon>
        <taxon>metagenomes</taxon>
        <taxon>ecological metagenomes</taxon>
    </lineage>
</organism>
<keyword evidence="4 9" id="KW-0812">Transmembrane</keyword>
<evidence type="ECO:0000256" key="8">
    <source>
        <dbReference type="ARBA" id="ARBA00023136"/>
    </source>
</evidence>
<dbReference type="Pfam" id="PF02355">
    <property type="entry name" value="SecD_SecF_C"/>
    <property type="match status" value="1"/>
</dbReference>
<dbReference type="Gene3D" id="3.30.1360.200">
    <property type="match status" value="1"/>
</dbReference>
<evidence type="ECO:0000256" key="2">
    <source>
        <dbReference type="ARBA" id="ARBA00022448"/>
    </source>
</evidence>
<evidence type="ECO:0000256" key="6">
    <source>
        <dbReference type="ARBA" id="ARBA00022989"/>
    </source>
</evidence>
<keyword evidence="8 9" id="KW-0472">Membrane</keyword>
<evidence type="ECO:0000259" key="12">
    <source>
        <dbReference type="Pfam" id="PF21760"/>
    </source>
</evidence>